<dbReference type="SUPFAM" id="SSF53474">
    <property type="entry name" value="alpha/beta-Hydrolases"/>
    <property type="match status" value="1"/>
</dbReference>
<reference evidence="3" key="1">
    <citation type="journal article" date="2015" name="ISME J.">
        <title>Draft Genome Sequence of Streptomyces incarnatus NRRL8089, which Produces the Nucleoside Antibiotic Sinefungin.</title>
        <authorList>
            <person name="Oshima K."/>
            <person name="Hattori M."/>
            <person name="Shimizu H."/>
            <person name="Fukuda K."/>
            <person name="Nemoto M."/>
            <person name="Inagaki K."/>
            <person name="Tamura T."/>
        </authorList>
    </citation>
    <scope>NUCLEOTIDE SEQUENCE</scope>
    <source>
        <strain evidence="3">FACHB-1277</strain>
    </source>
</reference>
<evidence type="ECO:0000259" key="2">
    <source>
        <dbReference type="Pfam" id="PF20434"/>
    </source>
</evidence>
<comment type="caution">
    <text evidence="3">The sequence shown here is derived from an EMBL/GenBank/DDBJ whole genome shotgun (WGS) entry which is preliminary data.</text>
</comment>
<protein>
    <submittedName>
        <fullName evidence="3">Alpha/beta hydrolase</fullName>
    </submittedName>
</protein>
<evidence type="ECO:0000313" key="4">
    <source>
        <dbReference type="Proteomes" id="UP000631421"/>
    </source>
</evidence>
<reference evidence="3" key="2">
    <citation type="submission" date="2020-08" db="EMBL/GenBank/DDBJ databases">
        <authorList>
            <person name="Chen M."/>
            <person name="Teng W."/>
            <person name="Zhao L."/>
            <person name="Hu C."/>
            <person name="Zhou Y."/>
            <person name="Han B."/>
            <person name="Song L."/>
            <person name="Shu W."/>
        </authorList>
    </citation>
    <scope>NUCLEOTIDE SEQUENCE</scope>
    <source>
        <strain evidence="3">FACHB-1277</strain>
    </source>
</reference>
<dbReference type="Proteomes" id="UP000631421">
    <property type="component" value="Unassembled WGS sequence"/>
</dbReference>
<organism evidence="3 4">
    <name type="scientific">Pseudanabaena cinerea FACHB-1277</name>
    <dbReference type="NCBI Taxonomy" id="2949581"/>
    <lineage>
        <taxon>Bacteria</taxon>
        <taxon>Bacillati</taxon>
        <taxon>Cyanobacteriota</taxon>
        <taxon>Cyanophyceae</taxon>
        <taxon>Pseudanabaenales</taxon>
        <taxon>Pseudanabaenaceae</taxon>
        <taxon>Pseudanabaena</taxon>
        <taxon>Pseudanabaena cinerea</taxon>
    </lineage>
</organism>
<keyword evidence="1 3" id="KW-0378">Hydrolase</keyword>
<dbReference type="EMBL" id="JACJPY010000049">
    <property type="protein sequence ID" value="MBD2151330.1"/>
    <property type="molecule type" value="Genomic_DNA"/>
</dbReference>
<name>A0A926UWJ3_9CYAN</name>
<dbReference type="InterPro" id="IPR049492">
    <property type="entry name" value="BD-FAE-like_dom"/>
</dbReference>
<feature type="domain" description="BD-FAE-like" evidence="2">
    <location>
        <begin position="55"/>
        <end position="253"/>
    </location>
</feature>
<evidence type="ECO:0000313" key="3">
    <source>
        <dbReference type="EMBL" id="MBD2151330.1"/>
    </source>
</evidence>
<dbReference type="InterPro" id="IPR050300">
    <property type="entry name" value="GDXG_lipolytic_enzyme"/>
</dbReference>
<accession>A0A926UWJ3</accession>
<keyword evidence="4" id="KW-1185">Reference proteome</keyword>
<evidence type="ECO:0000256" key="1">
    <source>
        <dbReference type="ARBA" id="ARBA00022801"/>
    </source>
</evidence>
<sequence length="306" mass="33709">MLELYQVQKIMLFKILCGLLIGSVVFISQSKAIAAPLCKTVIYTPPTAKQAFVGDLCIPKNQKRTIILIVHGGGGVTGSKEWLSSWADEYHRAGYATLNIDYRLFNKNEAKPVFPQPVQNVKAAVQYLRKEAKQLGIDPNRIVLHGSSAGATLAAQVLVSGGDSYFYGNELWANISDLPNGMIGFYGYYTGLTRHADIYFGGDLDSKDPQVQERIRKANAILNAQQANAPILLFHGTNDRIVPYGLMTKFVEALKLANKNVEAVTITDGIHGFDRTLNPVNFNGLSDLGKQSANQIFAWLSRKFPE</sequence>
<dbReference type="InterPro" id="IPR029058">
    <property type="entry name" value="AB_hydrolase_fold"/>
</dbReference>
<dbReference type="RefSeq" id="WP_190351748.1">
    <property type="nucleotide sequence ID" value="NZ_JACJPY010000049.1"/>
</dbReference>
<gene>
    <name evidence="3" type="ORF">H6F44_14540</name>
</gene>
<dbReference type="Pfam" id="PF20434">
    <property type="entry name" value="BD-FAE"/>
    <property type="match status" value="1"/>
</dbReference>
<dbReference type="PANTHER" id="PTHR48081">
    <property type="entry name" value="AB HYDROLASE SUPERFAMILY PROTEIN C4A8.06C"/>
    <property type="match status" value="1"/>
</dbReference>
<dbReference type="Gene3D" id="3.40.50.1820">
    <property type="entry name" value="alpha/beta hydrolase"/>
    <property type="match status" value="1"/>
</dbReference>
<proteinExistence type="predicted"/>
<dbReference type="AlphaFoldDB" id="A0A926UWJ3"/>
<dbReference type="GO" id="GO:0016787">
    <property type="term" value="F:hydrolase activity"/>
    <property type="evidence" value="ECO:0007669"/>
    <property type="project" value="UniProtKB-KW"/>
</dbReference>